<proteinExistence type="predicted"/>
<evidence type="ECO:0000313" key="2">
    <source>
        <dbReference type="EMBL" id="MFC4606539.1"/>
    </source>
</evidence>
<evidence type="ECO:0000313" key="3">
    <source>
        <dbReference type="Proteomes" id="UP001595993"/>
    </source>
</evidence>
<accession>A0ABV9G1R9</accession>
<name>A0ABV9G1R9_9ACTN</name>
<dbReference type="Proteomes" id="UP001595993">
    <property type="component" value="Unassembled WGS sequence"/>
</dbReference>
<sequence length="76" mass="8115">MSSSRSTPSVHRRALLTWAAVYPTITVAMVVMRSWIAGLPLPVQTLVLTAVVVPVAAYGLLPLLMRLNARLSGGSQ</sequence>
<keyword evidence="1" id="KW-0472">Membrane</keyword>
<comment type="caution">
    <text evidence="2">The sequence shown here is derived from an EMBL/GenBank/DDBJ whole genome shotgun (WGS) entry which is preliminary data.</text>
</comment>
<keyword evidence="1" id="KW-1133">Transmembrane helix</keyword>
<gene>
    <name evidence="2" type="ORF">ACFO9E_01675</name>
</gene>
<evidence type="ECO:0000256" key="1">
    <source>
        <dbReference type="SAM" id="Phobius"/>
    </source>
</evidence>
<feature type="transmembrane region" description="Helical" evidence="1">
    <location>
        <begin position="42"/>
        <end position="61"/>
    </location>
</feature>
<reference evidence="3" key="1">
    <citation type="journal article" date="2019" name="Int. J. Syst. Evol. Microbiol.">
        <title>The Global Catalogue of Microorganisms (GCM) 10K type strain sequencing project: providing services to taxonomists for standard genome sequencing and annotation.</title>
        <authorList>
            <consortium name="The Broad Institute Genomics Platform"/>
            <consortium name="The Broad Institute Genome Sequencing Center for Infectious Disease"/>
            <person name="Wu L."/>
            <person name="Ma J."/>
        </authorList>
    </citation>
    <scope>NUCLEOTIDE SEQUENCE [LARGE SCALE GENOMIC DNA]</scope>
    <source>
        <strain evidence="3">CGMCC 4.7139</strain>
    </source>
</reference>
<keyword evidence="3" id="KW-1185">Reference proteome</keyword>
<organism evidence="2 3">
    <name type="scientific">Streptomyces maoxianensis</name>
    <dbReference type="NCBI Taxonomy" id="1459942"/>
    <lineage>
        <taxon>Bacteria</taxon>
        <taxon>Bacillati</taxon>
        <taxon>Actinomycetota</taxon>
        <taxon>Actinomycetes</taxon>
        <taxon>Kitasatosporales</taxon>
        <taxon>Streptomycetaceae</taxon>
        <taxon>Streptomyces</taxon>
    </lineage>
</organism>
<feature type="transmembrane region" description="Helical" evidence="1">
    <location>
        <begin position="15"/>
        <end position="36"/>
    </location>
</feature>
<dbReference type="EMBL" id="JBHSFE010000003">
    <property type="protein sequence ID" value="MFC4606539.1"/>
    <property type="molecule type" value="Genomic_DNA"/>
</dbReference>
<keyword evidence="1" id="KW-0812">Transmembrane</keyword>
<dbReference type="RefSeq" id="WP_381190848.1">
    <property type="nucleotide sequence ID" value="NZ_JBHSFE010000003.1"/>
</dbReference>
<protein>
    <submittedName>
        <fullName evidence="2">Uncharacterized protein</fullName>
    </submittedName>
</protein>